<protein>
    <submittedName>
        <fullName evidence="8">Metal ABC transporter permease</fullName>
    </submittedName>
</protein>
<proteinExistence type="inferred from homology"/>
<dbReference type="Gene3D" id="1.10.3470.10">
    <property type="entry name" value="ABC transporter involved in vitamin B12 uptake, BtuC"/>
    <property type="match status" value="1"/>
</dbReference>
<organism evidence="8 9">
    <name type="scientific">Pseudomonas viciae</name>
    <dbReference type="NCBI Taxonomy" id="2505979"/>
    <lineage>
        <taxon>Bacteria</taxon>
        <taxon>Pseudomonadati</taxon>
        <taxon>Pseudomonadota</taxon>
        <taxon>Gammaproteobacteria</taxon>
        <taxon>Pseudomonadales</taxon>
        <taxon>Pseudomonadaceae</taxon>
        <taxon>Pseudomonas</taxon>
    </lineage>
</organism>
<feature type="transmembrane region" description="Helical" evidence="7">
    <location>
        <begin position="83"/>
        <end position="101"/>
    </location>
</feature>
<keyword evidence="5 7" id="KW-0472">Membrane</keyword>
<comment type="similarity">
    <text evidence="2 6">Belongs to the ABC-3 integral membrane protein family.</text>
</comment>
<feature type="transmembrane region" description="Helical" evidence="7">
    <location>
        <begin position="58"/>
        <end position="77"/>
    </location>
</feature>
<evidence type="ECO:0000256" key="6">
    <source>
        <dbReference type="RuleBase" id="RU003943"/>
    </source>
</evidence>
<feature type="transmembrane region" description="Helical" evidence="7">
    <location>
        <begin position="200"/>
        <end position="228"/>
    </location>
</feature>
<dbReference type="PANTHER" id="PTHR30477:SF18">
    <property type="entry name" value="METAL TRANSPORT SYSTEM MEMBRANE PROTEIN CT_417-RELATED"/>
    <property type="match status" value="1"/>
</dbReference>
<dbReference type="PANTHER" id="PTHR30477">
    <property type="entry name" value="ABC-TRANSPORTER METAL-BINDING PROTEIN"/>
    <property type="match status" value="1"/>
</dbReference>
<gene>
    <name evidence="8" type="ORF">QCD61_14955</name>
</gene>
<feature type="transmembrane region" description="Helical" evidence="7">
    <location>
        <begin position="29"/>
        <end position="51"/>
    </location>
</feature>
<dbReference type="SUPFAM" id="SSF81345">
    <property type="entry name" value="ABC transporter involved in vitamin B12 uptake, BtuC"/>
    <property type="match status" value="1"/>
</dbReference>
<keyword evidence="6" id="KW-0813">Transport</keyword>
<dbReference type="EMBL" id="CP123771">
    <property type="protein sequence ID" value="WGO91035.1"/>
    <property type="molecule type" value="Genomic_DNA"/>
</dbReference>
<feature type="transmembrane region" description="Helical" evidence="7">
    <location>
        <begin position="240"/>
        <end position="261"/>
    </location>
</feature>
<evidence type="ECO:0000256" key="7">
    <source>
        <dbReference type="SAM" id="Phobius"/>
    </source>
</evidence>
<evidence type="ECO:0000256" key="1">
    <source>
        <dbReference type="ARBA" id="ARBA00004141"/>
    </source>
</evidence>
<feature type="transmembrane region" description="Helical" evidence="7">
    <location>
        <begin position="267"/>
        <end position="289"/>
    </location>
</feature>
<evidence type="ECO:0000313" key="9">
    <source>
        <dbReference type="Proteomes" id="UP001227386"/>
    </source>
</evidence>
<evidence type="ECO:0000256" key="4">
    <source>
        <dbReference type="ARBA" id="ARBA00022989"/>
    </source>
</evidence>
<evidence type="ECO:0000256" key="3">
    <source>
        <dbReference type="ARBA" id="ARBA00022692"/>
    </source>
</evidence>
<dbReference type="InterPro" id="IPR001626">
    <property type="entry name" value="ABC_TroCD"/>
</dbReference>
<dbReference type="RefSeq" id="WP_280944024.1">
    <property type="nucleotide sequence ID" value="NZ_CP123771.1"/>
</dbReference>
<feature type="transmembrane region" description="Helical" evidence="7">
    <location>
        <begin position="113"/>
        <end position="130"/>
    </location>
</feature>
<evidence type="ECO:0000313" key="8">
    <source>
        <dbReference type="EMBL" id="WGO91035.1"/>
    </source>
</evidence>
<evidence type="ECO:0000256" key="2">
    <source>
        <dbReference type="ARBA" id="ARBA00008034"/>
    </source>
</evidence>
<comment type="subcellular location">
    <subcellularLocation>
        <location evidence="6">Cell membrane</location>
        <topology evidence="6">Multi-pass membrane protein</topology>
    </subcellularLocation>
    <subcellularLocation>
        <location evidence="1">Membrane</location>
        <topology evidence="1">Multi-pass membrane protein</topology>
    </subcellularLocation>
</comment>
<accession>A0ABY8P850</accession>
<feature type="transmembrane region" description="Helical" evidence="7">
    <location>
        <begin position="159"/>
        <end position="180"/>
    </location>
</feature>
<reference evidence="8 9" key="1">
    <citation type="journal article" date="2012" name="Appl. Soil Ecol.">
        <title>Isolation and characterization of new plant growth-promoting bacterial endophytes.</title>
        <authorList>
            <person name="Rashid S."/>
            <person name="Charles T.C."/>
            <person name="Glick B.R."/>
        </authorList>
    </citation>
    <scope>NUCLEOTIDE SEQUENCE [LARGE SCALE GENOMIC DNA]</scope>
    <source>
        <strain evidence="8 9">YsS1</strain>
    </source>
</reference>
<keyword evidence="9" id="KW-1185">Reference proteome</keyword>
<dbReference type="Pfam" id="PF00950">
    <property type="entry name" value="ABC-3"/>
    <property type="match status" value="1"/>
</dbReference>
<keyword evidence="4 7" id="KW-1133">Transmembrane helix</keyword>
<name>A0ABY8P850_9PSED</name>
<keyword evidence="3 6" id="KW-0812">Transmembrane</keyword>
<sequence>MSALYDFIRNHLQALAASGILPQPFEYEFVINALLCAVLIGPLLGVLGTMVMIKRMAFFSQSVGNAAMTGVAIGVLIGESYTSPYFSMFGFCLLFALTLKYTQHRTTLANDTLIGVFLSISLAVGASLLLFVSAKINTHVMESVLFGSILAVDYTDMNVLLGVTALCAVLGLPLYNGMLLASLNPSLAHARGVRVRSVEYLFVVLVTLVTVACLKIIGAVLVEALLLIPAAAARNISHSLPGLVARAILIATFSCVVGILAPMQFHIPVPTGGAIVIVAALVFVVTTVMRATASRFRGPAYE</sequence>
<dbReference type="Proteomes" id="UP001227386">
    <property type="component" value="Chromosome"/>
</dbReference>
<dbReference type="InterPro" id="IPR037294">
    <property type="entry name" value="ABC_BtuC-like"/>
</dbReference>
<evidence type="ECO:0000256" key="5">
    <source>
        <dbReference type="ARBA" id="ARBA00023136"/>
    </source>
</evidence>